<dbReference type="Pfam" id="PF00732">
    <property type="entry name" value="GMC_oxred_N"/>
    <property type="match status" value="1"/>
</dbReference>
<dbReference type="Gene3D" id="3.50.50.60">
    <property type="entry name" value="FAD/NAD(P)-binding domain"/>
    <property type="match status" value="2"/>
</dbReference>
<sequence>MSIPRERGDTFPGSGMAERAFDYIIVGAGSAGCVLANRLSADPSSRVLLLEAGHDTPPGNVPDDILDSYPHGAYYNAAYHWQGLRVANGAGRPGSGTKAYEQGRIMGGSSSINGMMAIRALPSDFDDWQGHGLEGWSWGDVAPYYRRLEHDIDMQGAQHGADGPLPIRRIPRADWPGFSEAACKALERAGLPFRADHNDGSARGVYPMPINNRNDRRVSAAAAYLKEEVRRRDNLTILCDTHVEAIRSERRKALGVTVLRGQERIELTGRQMIICCGALNSPALLMRSGIGDPAHLGQAGIEIANPRPGVGANLQDHPTVAIAAFLSPEARLPKSVRRHLLFGARYSSGASGCPPGDMYVLGANQVAWHSIGKQFGALLAWVNKSYSCGTVRLNLQNPQGAPDVDLNLLSDSRDLDRLVQAVRFLAEVFASDELARVAPMPFAASYSERERKLGRHTLRNRMMAALGAYVMDRSRTARNYIIGKMVAPEGELAALIADDARLQDWVLRNVTHGWHACGTCRMGARDDPGAVLDSECRVIGMEGLRVVDASIMPVIVSANTNLTTMMIAEKMADRIIAEGGRA</sequence>
<evidence type="ECO:0000313" key="7">
    <source>
        <dbReference type="Proteomes" id="UP001239909"/>
    </source>
</evidence>
<evidence type="ECO:0000256" key="2">
    <source>
        <dbReference type="ARBA" id="ARBA00010790"/>
    </source>
</evidence>
<dbReference type="Pfam" id="PF05199">
    <property type="entry name" value="GMC_oxred_C"/>
    <property type="match status" value="1"/>
</dbReference>
<comment type="similarity">
    <text evidence="2">Belongs to the GMC oxidoreductase family.</text>
</comment>
<evidence type="ECO:0000313" key="6">
    <source>
        <dbReference type="EMBL" id="GMG85108.1"/>
    </source>
</evidence>
<dbReference type="Gene3D" id="3.30.410.40">
    <property type="match status" value="1"/>
</dbReference>
<keyword evidence="7" id="KW-1185">Reference proteome</keyword>
<evidence type="ECO:0000256" key="3">
    <source>
        <dbReference type="ARBA" id="ARBA00022630"/>
    </source>
</evidence>
<keyword evidence="3" id="KW-0285">Flavoprotein</keyword>
<dbReference type="PROSITE" id="PS51257">
    <property type="entry name" value="PROKAR_LIPOPROTEIN"/>
    <property type="match status" value="1"/>
</dbReference>
<dbReference type="EMBL" id="BSYI01000051">
    <property type="protein sequence ID" value="GMG85108.1"/>
    <property type="molecule type" value="Genomic_DNA"/>
</dbReference>
<dbReference type="InterPro" id="IPR000172">
    <property type="entry name" value="GMC_OxRdtase_N"/>
</dbReference>
<dbReference type="PANTHER" id="PTHR11552">
    <property type="entry name" value="GLUCOSE-METHANOL-CHOLINE GMC OXIDOREDUCTASE"/>
    <property type="match status" value="1"/>
</dbReference>
<evidence type="ECO:0000256" key="4">
    <source>
        <dbReference type="ARBA" id="ARBA00022827"/>
    </source>
</evidence>
<comment type="caution">
    <text evidence="6">The sequence shown here is derived from an EMBL/GenBank/DDBJ whole genome shotgun (WGS) entry which is preliminary data.</text>
</comment>
<organism evidence="6 7">
    <name type="scientific">Paralimibaculum aggregatum</name>
    <dbReference type="NCBI Taxonomy" id="3036245"/>
    <lineage>
        <taxon>Bacteria</taxon>
        <taxon>Pseudomonadati</taxon>
        <taxon>Pseudomonadota</taxon>
        <taxon>Alphaproteobacteria</taxon>
        <taxon>Rhodobacterales</taxon>
        <taxon>Paracoccaceae</taxon>
        <taxon>Paralimibaculum</taxon>
    </lineage>
</organism>
<dbReference type="InterPro" id="IPR012132">
    <property type="entry name" value="GMC_OxRdtase"/>
</dbReference>
<protein>
    <submittedName>
        <fullName evidence="6">GMC family oxidoreductase N-terminal domain-containing protein</fullName>
    </submittedName>
</protein>
<dbReference type="SUPFAM" id="SSF54373">
    <property type="entry name" value="FAD-linked reductases, C-terminal domain"/>
    <property type="match status" value="1"/>
</dbReference>
<reference evidence="6 7" key="1">
    <citation type="submission" date="2023-04" db="EMBL/GenBank/DDBJ databases">
        <title>Marinoamorphus aggregata gen. nov., sp. Nov., isolate from tissue of brittle star Ophioplocus japonicus.</title>
        <authorList>
            <person name="Kawano K."/>
            <person name="Sawayama S."/>
            <person name="Nakagawa S."/>
        </authorList>
    </citation>
    <scope>NUCLEOTIDE SEQUENCE [LARGE SCALE GENOMIC DNA]</scope>
    <source>
        <strain evidence="6 7">NKW23</strain>
    </source>
</reference>
<dbReference type="SUPFAM" id="SSF51905">
    <property type="entry name" value="FAD/NAD(P)-binding domain"/>
    <property type="match status" value="1"/>
</dbReference>
<dbReference type="PIRSF" id="PIRSF000137">
    <property type="entry name" value="Alcohol_oxidase"/>
    <property type="match status" value="1"/>
</dbReference>
<keyword evidence="4" id="KW-0274">FAD</keyword>
<dbReference type="InterPro" id="IPR036188">
    <property type="entry name" value="FAD/NAD-bd_sf"/>
</dbReference>
<dbReference type="PROSITE" id="PS00624">
    <property type="entry name" value="GMC_OXRED_2"/>
    <property type="match status" value="1"/>
</dbReference>
<dbReference type="InterPro" id="IPR007867">
    <property type="entry name" value="GMC_OxRtase_C"/>
</dbReference>
<gene>
    <name evidence="6" type="ORF">LNKW23_43240</name>
</gene>
<evidence type="ECO:0000259" key="5">
    <source>
        <dbReference type="PROSITE" id="PS00624"/>
    </source>
</evidence>
<comment type="cofactor">
    <cofactor evidence="1">
        <name>FAD</name>
        <dbReference type="ChEBI" id="CHEBI:57692"/>
    </cofactor>
</comment>
<feature type="domain" description="Glucose-methanol-choline oxidoreductase N-terminal" evidence="5">
    <location>
        <begin position="277"/>
        <end position="291"/>
    </location>
</feature>
<proteinExistence type="inferred from homology"/>
<dbReference type="Proteomes" id="UP001239909">
    <property type="component" value="Unassembled WGS sequence"/>
</dbReference>
<accession>A0ABQ6LSQ4</accession>
<dbReference type="PANTHER" id="PTHR11552:SF147">
    <property type="entry name" value="CHOLINE DEHYDROGENASE, MITOCHONDRIAL"/>
    <property type="match status" value="1"/>
</dbReference>
<evidence type="ECO:0000256" key="1">
    <source>
        <dbReference type="ARBA" id="ARBA00001974"/>
    </source>
</evidence>
<name>A0ABQ6LSQ4_9RHOB</name>